<dbReference type="GO" id="GO:0004674">
    <property type="term" value="F:protein serine/threonine kinase activity"/>
    <property type="evidence" value="ECO:0007669"/>
    <property type="project" value="UniProtKB-UniRule"/>
</dbReference>
<evidence type="ECO:0000256" key="2">
    <source>
        <dbReference type="ARBA" id="ARBA00022679"/>
    </source>
</evidence>
<dbReference type="InterPro" id="IPR059106">
    <property type="entry name" value="WHD_MalT"/>
</dbReference>
<dbReference type="SUPFAM" id="SSF52540">
    <property type="entry name" value="P-loop containing nucleoside triphosphate hydrolases"/>
    <property type="match status" value="1"/>
</dbReference>
<dbReference type="InterPro" id="IPR011990">
    <property type="entry name" value="TPR-like_helical_dom_sf"/>
</dbReference>
<keyword evidence="5 6" id="KW-0067">ATP-binding</keyword>
<keyword evidence="10" id="KW-1185">Reference proteome</keyword>
<dbReference type="InterPro" id="IPR041617">
    <property type="entry name" value="TPR_MalT"/>
</dbReference>
<dbReference type="GO" id="GO:0005524">
    <property type="term" value="F:ATP binding"/>
    <property type="evidence" value="ECO:0007669"/>
    <property type="project" value="UniProtKB-UniRule"/>
</dbReference>
<dbReference type="InterPro" id="IPR003593">
    <property type="entry name" value="AAA+_ATPase"/>
</dbReference>
<evidence type="ECO:0000256" key="3">
    <source>
        <dbReference type="ARBA" id="ARBA00022741"/>
    </source>
</evidence>
<reference evidence="9 10" key="1">
    <citation type="submission" date="2019-10" db="EMBL/GenBank/DDBJ databases">
        <title>Nocardia macrotermitis sp. nov. and Nocardia aurantia sp. nov., isolated from the gut of fungus growing-termite Macrotermes natalensis.</title>
        <authorList>
            <person name="Benndorf R."/>
            <person name="Schwitalla J."/>
            <person name="Martin K."/>
            <person name="De Beer W."/>
            <person name="Kaster A.-K."/>
            <person name="Vollmers J."/>
            <person name="Poulsen M."/>
            <person name="Beemelmanns C."/>
        </authorList>
    </citation>
    <scope>NUCLEOTIDE SEQUENCE [LARGE SCALE GENOMIC DNA]</scope>
    <source>
        <strain evidence="9 10">RB56</strain>
    </source>
</reference>
<dbReference type="InterPro" id="IPR011009">
    <property type="entry name" value="Kinase-like_dom_sf"/>
</dbReference>
<keyword evidence="2 6" id="KW-0808">Transferase</keyword>
<proteinExistence type="inferred from homology"/>
<dbReference type="PROSITE" id="PS50011">
    <property type="entry name" value="PROTEIN_KINASE_DOM"/>
    <property type="match status" value="1"/>
</dbReference>
<comment type="catalytic activity">
    <reaction evidence="6">
        <text>L-threonyl-[protein] + ATP = O-phospho-L-threonyl-[protein] + ADP + H(+)</text>
        <dbReference type="Rhea" id="RHEA:46608"/>
        <dbReference type="Rhea" id="RHEA-COMP:11060"/>
        <dbReference type="Rhea" id="RHEA-COMP:11605"/>
        <dbReference type="ChEBI" id="CHEBI:15378"/>
        <dbReference type="ChEBI" id="CHEBI:30013"/>
        <dbReference type="ChEBI" id="CHEBI:30616"/>
        <dbReference type="ChEBI" id="CHEBI:61977"/>
        <dbReference type="ChEBI" id="CHEBI:456216"/>
        <dbReference type="EC" id="2.7.11.1"/>
    </reaction>
</comment>
<evidence type="ECO:0000259" key="8">
    <source>
        <dbReference type="PROSITE" id="PS50011"/>
    </source>
</evidence>
<dbReference type="SMART" id="SM00220">
    <property type="entry name" value="S_TKc"/>
    <property type="match status" value="1"/>
</dbReference>
<dbReference type="InterPro" id="IPR017441">
    <property type="entry name" value="Protein_kinase_ATP_BS"/>
</dbReference>
<keyword evidence="4 6" id="KW-0418">Kinase</keyword>
<evidence type="ECO:0000313" key="10">
    <source>
        <dbReference type="Proteomes" id="UP000431401"/>
    </source>
</evidence>
<dbReference type="GO" id="GO:0046872">
    <property type="term" value="F:metal ion binding"/>
    <property type="evidence" value="ECO:0007669"/>
    <property type="project" value="UniProtKB-UniRule"/>
</dbReference>
<dbReference type="InterPro" id="IPR008271">
    <property type="entry name" value="Ser/Thr_kinase_AS"/>
</dbReference>
<dbReference type="CDD" id="cd14014">
    <property type="entry name" value="STKc_PknB_like"/>
    <property type="match status" value="1"/>
</dbReference>
<sequence>MDRSDGAPTRRDMSTGIVAELAAAGFDVPEEIGRGGFGVVYRCLEYGLERYVAVKVLSSEVPGAEGERFVREQQALGRLSGHPHIVPIFTVDITASGRPYFVMPYFARGSLDRVLREMGPLRWPEALSIGVKMAGALAAAHALGIMHRDVKPGNILLTDYGEPQLSDFGIAEIVDATATESRTIHGTPAFTAPEVLRGRAPTPAADVYALAATMYCLLTGHSPFQRRTGEPLEVQLARITGSRLPDLRDYGIPDAICVVLEAAMAIDPAERPAAATVFGERLRDVQRRAGQPVDIMAVPADMSLAAPAGVLPAGSAGSISTPPPPFAATKFRPPTAPRTAVERTRLLEILRHSGRRRLILVHGPAGFGKTTLAAQWAREVESGGTPVAWLSADADDDNVVWFLTHLIEAIRRVRPELAREMGAMLEGRTSDATRSVLSALIDEIHDSGREMLLVVDDWQRVRGGHTLRAMDYLLRNGCHHLRILVTGRSRSGLPLSTLLVADELVEIDAAALRFDTNEAKTFLVDRNGLALDTDEVDKVQQSTEGWAAGLQLAQLSLNGRDDPAGFIDNLTGRYHVIGEYLTENVLDSLEPSLLDFLMATTITGKIRADLAVALSGRTDSQELLQQIADRNLFLQRLDDTDEWFRYHRLFADHLQRKLSQQDPDRVTALHGRAAQWFAEHDMLVEAVDHALAADESEQAVDLVEAHCLNLIQSFRMATFLGLMAKLPSPLTESRARLQLGAAWANLGMERSTQVHIALDRVRAVVAAGGVPDGEILGVRMEVATIEGLDQYLTDRFEGLPEILAENLDESTPPIVGVAASDLAGFAALNRYDFAEVDQWFRSAVRYGAVVGPVLLQHSHCLAGLAASERLDTAAAEGHYTAPVRVPRSADLGIRISMEVGALLGALRYQQGRLDEADRLLRAAGTLDRHAGAVDFLIATYAVAARLAALRGDRDRAEQVLTTGARIAREKSVPRMAAAIVGERVRAGLPIPDEVRTGLLNRPPYRRHDNRIHAVTAELAEDAAIRLLLAAGTPADIETACRRAETMVREIATQYRPRALLEARLLYACCRWAAGARAEATEIVRPALSLCTELGIPRVVHDGGPGIDAILAALNDHGE</sequence>
<evidence type="ECO:0000256" key="7">
    <source>
        <dbReference type="PROSITE-ProRule" id="PRU10141"/>
    </source>
</evidence>
<dbReference type="Pfam" id="PF17874">
    <property type="entry name" value="TPR_MalT"/>
    <property type="match status" value="1"/>
</dbReference>
<evidence type="ECO:0000256" key="1">
    <source>
        <dbReference type="ARBA" id="ARBA00022527"/>
    </source>
</evidence>
<dbReference type="SUPFAM" id="SSF56112">
    <property type="entry name" value="Protein kinase-like (PK-like)"/>
    <property type="match status" value="1"/>
</dbReference>
<keyword evidence="3 6" id="KW-0547">Nucleotide-binding</keyword>
<evidence type="ECO:0000256" key="6">
    <source>
        <dbReference type="PIRNR" id="PIRNR000574"/>
    </source>
</evidence>
<dbReference type="Proteomes" id="UP000431401">
    <property type="component" value="Unassembled WGS sequence"/>
</dbReference>
<dbReference type="InterPro" id="IPR016236">
    <property type="entry name" value="Ser/Thr_kinase_PknK_prd"/>
</dbReference>
<organism evidence="9 10">
    <name type="scientific">Nocardia aurantia</name>
    <dbReference type="NCBI Taxonomy" id="2585199"/>
    <lineage>
        <taxon>Bacteria</taxon>
        <taxon>Bacillati</taxon>
        <taxon>Actinomycetota</taxon>
        <taxon>Actinomycetes</taxon>
        <taxon>Mycobacteriales</taxon>
        <taxon>Nocardiaceae</taxon>
        <taxon>Nocardia</taxon>
    </lineage>
</organism>
<dbReference type="Pfam" id="PF13191">
    <property type="entry name" value="AAA_16"/>
    <property type="match status" value="1"/>
</dbReference>
<dbReference type="SMART" id="SM00382">
    <property type="entry name" value="AAA"/>
    <property type="match status" value="1"/>
</dbReference>
<dbReference type="PANTHER" id="PTHR43289">
    <property type="entry name" value="MITOGEN-ACTIVATED PROTEIN KINASE KINASE KINASE 20-RELATED"/>
    <property type="match status" value="1"/>
</dbReference>
<dbReference type="PROSITE" id="PS00108">
    <property type="entry name" value="PROTEIN_KINASE_ST"/>
    <property type="match status" value="1"/>
</dbReference>
<dbReference type="Gene3D" id="3.40.50.300">
    <property type="entry name" value="P-loop containing nucleotide triphosphate hydrolases"/>
    <property type="match status" value="1"/>
</dbReference>
<dbReference type="Pfam" id="PF00069">
    <property type="entry name" value="Pkinase"/>
    <property type="match status" value="1"/>
</dbReference>
<accession>A0A7K0DRH2</accession>
<dbReference type="InterPro" id="IPR041664">
    <property type="entry name" value="AAA_16"/>
</dbReference>
<dbReference type="EMBL" id="WEGI01000008">
    <property type="protein sequence ID" value="MQY28363.1"/>
    <property type="molecule type" value="Genomic_DNA"/>
</dbReference>
<dbReference type="Gene3D" id="1.10.510.10">
    <property type="entry name" value="Transferase(Phosphotransferase) domain 1"/>
    <property type="match status" value="1"/>
</dbReference>
<feature type="domain" description="Protein kinase" evidence="8">
    <location>
        <begin position="26"/>
        <end position="283"/>
    </location>
</feature>
<dbReference type="InterPro" id="IPR027417">
    <property type="entry name" value="P-loop_NTPase"/>
</dbReference>
<keyword evidence="1 6" id="KW-0723">Serine/threonine-protein kinase</keyword>
<protein>
    <recommendedName>
        <fullName evidence="6">Serine/threonine-protein kinase PknK</fullName>
        <ecNumber evidence="6">2.7.11.1</ecNumber>
    </recommendedName>
    <alternativeName>
        <fullName evidence="6">Protein kinase K</fullName>
    </alternativeName>
</protein>
<gene>
    <name evidence="9" type="primary">pknK_4</name>
    <name evidence="9" type="ORF">NRB56_39470</name>
</gene>
<dbReference type="PROSITE" id="PS00107">
    <property type="entry name" value="PROTEIN_KINASE_ATP"/>
    <property type="match status" value="1"/>
</dbReference>
<evidence type="ECO:0000256" key="5">
    <source>
        <dbReference type="ARBA" id="ARBA00022840"/>
    </source>
</evidence>
<evidence type="ECO:0000256" key="4">
    <source>
        <dbReference type="ARBA" id="ARBA00022777"/>
    </source>
</evidence>
<dbReference type="EC" id="2.7.11.1" evidence="6"/>
<name>A0A7K0DRH2_9NOCA</name>
<evidence type="ECO:0000313" key="9">
    <source>
        <dbReference type="EMBL" id="MQY28363.1"/>
    </source>
</evidence>
<dbReference type="InterPro" id="IPR000719">
    <property type="entry name" value="Prot_kinase_dom"/>
</dbReference>
<feature type="binding site" evidence="7">
    <location>
        <position position="55"/>
    </location>
    <ligand>
        <name>ATP</name>
        <dbReference type="ChEBI" id="CHEBI:30616"/>
    </ligand>
</feature>
<dbReference type="AlphaFoldDB" id="A0A7K0DRH2"/>
<comment type="catalytic activity">
    <reaction evidence="6">
        <text>L-seryl-[protein] + ATP = O-phospho-L-seryl-[protein] + ADP + H(+)</text>
        <dbReference type="Rhea" id="RHEA:17989"/>
        <dbReference type="Rhea" id="RHEA-COMP:9863"/>
        <dbReference type="Rhea" id="RHEA-COMP:11604"/>
        <dbReference type="ChEBI" id="CHEBI:15378"/>
        <dbReference type="ChEBI" id="CHEBI:29999"/>
        <dbReference type="ChEBI" id="CHEBI:30616"/>
        <dbReference type="ChEBI" id="CHEBI:83421"/>
        <dbReference type="ChEBI" id="CHEBI:456216"/>
        <dbReference type="EC" id="2.7.11.1"/>
    </reaction>
</comment>
<dbReference type="GO" id="GO:0106310">
    <property type="term" value="F:protein serine kinase activity"/>
    <property type="evidence" value="ECO:0007669"/>
    <property type="project" value="UniProtKB-UniRule"/>
</dbReference>
<dbReference type="Pfam" id="PF25873">
    <property type="entry name" value="WHD_MalT"/>
    <property type="match status" value="1"/>
</dbReference>
<comment type="similarity">
    <text evidence="6">Belongs to the protein kinase superfamily.</text>
</comment>
<comment type="caution">
    <text evidence="9">The sequence shown here is derived from an EMBL/GenBank/DDBJ whole genome shotgun (WGS) entry which is preliminary data.</text>
</comment>
<dbReference type="PANTHER" id="PTHR43289:SF6">
    <property type="entry name" value="SERINE_THREONINE-PROTEIN KINASE NEKL-3"/>
    <property type="match status" value="1"/>
</dbReference>
<dbReference type="PIRSF" id="PIRSF000574">
    <property type="entry name" value="Ser/Thr_PK_PknK_prd"/>
    <property type="match status" value="1"/>
</dbReference>
<dbReference type="Gene3D" id="1.25.40.10">
    <property type="entry name" value="Tetratricopeptide repeat domain"/>
    <property type="match status" value="1"/>
</dbReference>